<evidence type="ECO:0000313" key="3">
    <source>
        <dbReference type="Proteomes" id="UP000290289"/>
    </source>
</evidence>
<feature type="compositionally biased region" description="Polar residues" evidence="1">
    <location>
        <begin position="1"/>
        <end position="12"/>
    </location>
</feature>
<name>A0A498J992_MALDO</name>
<feature type="region of interest" description="Disordered" evidence="1">
    <location>
        <begin position="1"/>
        <end position="46"/>
    </location>
</feature>
<dbReference type="PANTHER" id="PTHR35704">
    <property type="entry name" value="OS02G0254600 PROTEIN"/>
    <property type="match status" value="1"/>
</dbReference>
<feature type="region of interest" description="Disordered" evidence="1">
    <location>
        <begin position="107"/>
        <end position="145"/>
    </location>
</feature>
<keyword evidence="3" id="KW-1185">Reference proteome</keyword>
<comment type="caution">
    <text evidence="2">The sequence shown here is derived from an EMBL/GenBank/DDBJ whole genome shotgun (WGS) entry which is preliminary data.</text>
</comment>
<organism evidence="2 3">
    <name type="scientific">Malus domestica</name>
    <name type="common">Apple</name>
    <name type="synonym">Pyrus malus</name>
    <dbReference type="NCBI Taxonomy" id="3750"/>
    <lineage>
        <taxon>Eukaryota</taxon>
        <taxon>Viridiplantae</taxon>
        <taxon>Streptophyta</taxon>
        <taxon>Embryophyta</taxon>
        <taxon>Tracheophyta</taxon>
        <taxon>Spermatophyta</taxon>
        <taxon>Magnoliopsida</taxon>
        <taxon>eudicotyledons</taxon>
        <taxon>Gunneridae</taxon>
        <taxon>Pentapetalae</taxon>
        <taxon>rosids</taxon>
        <taxon>fabids</taxon>
        <taxon>Rosales</taxon>
        <taxon>Rosaceae</taxon>
        <taxon>Amygdaloideae</taxon>
        <taxon>Maleae</taxon>
        <taxon>Malus</taxon>
    </lineage>
</organism>
<protein>
    <submittedName>
        <fullName evidence="2">Uncharacterized protein</fullName>
    </submittedName>
</protein>
<reference evidence="2 3" key="1">
    <citation type="submission" date="2018-10" db="EMBL/GenBank/DDBJ databases">
        <title>A high-quality apple genome assembly.</title>
        <authorList>
            <person name="Hu J."/>
        </authorList>
    </citation>
    <scope>NUCLEOTIDE SEQUENCE [LARGE SCALE GENOMIC DNA]</scope>
    <source>
        <strain evidence="3">cv. HFTH1</strain>
        <tissue evidence="2">Young leaf</tissue>
    </source>
</reference>
<dbReference type="AlphaFoldDB" id="A0A498J992"/>
<gene>
    <name evidence="2" type="ORF">DVH24_032328</name>
</gene>
<sequence>MGNCLRNNNKIASQDYEKHEAAKEAEPLEARKTAMPLPSNLKQEKKSVRFNLQEDHQNSGKRVDGGDSKTGRAVRIRLVVTQEELKQLLNYKKDSNHSSLEELLNAVKSRGTRVSEINGTSSDEESISSGSCWRPTLESIPEDQH</sequence>
<dbReference type="PANTHER" id="PTHR35704:SF1">
    <property type="entry name" value="OS02G0254600 PROTEIN"/>
    <property type="match status" value="1"/>
</dbReference>
<dbReference type="Proteomes" id="UP000290289">
    <property type="component" value="Chromosome 9"/>
</dbReference>
<dbReference type="STRING" id="3750.A0A498J992"/>
<dbReference type="EMBL" id="RDQH01000335">
    <property type="protein sequence ID" value="RXH89971.1"/>
    <property type="molecule type" value="Genomic_DNA"/>
</dbReference>
<evidence type="ECO:0000256" key="1">
    <source>
        <dbReference type="SAM" id="MobiDB-lite"/>
    </source>
</evidence>
<evidence type="ECO:0000313" key="2">
    <source>
        <dbReference type="EMBL" id="RXH89971.1"/>
    </source>
</evidence>
<accession>A0A498J992</accession>
<proteinExistence type="predicted"/>
<feature type="compositionally biased region" description="Basic and acidic residues" evidence="1">
    <location>
        <begin position="15"/>
        <end position="32"/>
    </location>
</feature>